<dbReference type="Proteomes" id="UP000054166">
    <property type="component" value="Unassembled WGS sequence"/>
</dbReference>
<accession>A0A0C3C2D7</accession>
<name>A0A0C3C2D7_PILCF</name>
<keyword evidence="2" id="KW-1185">Reference proteome</keyword>
<evidence type="ECO:0000313" key="1">
    <source>
        <dbReference type="EMBL" id="KIM83692.1"/>
    </source>
</evidence>
<dbReference type="InParanoid" id="A0A0C3C2D7"/>
<evidence type="ECO:0000313" key="2">
    <source>
        <dbReference type="Proteomes" id="UP000054166"/>
    </source>
</evidence>
<reference evidence="1 2" key="1">
    <citation type="submission" date="2014-04" db="EMBL/GenBank/DDBJ databases">
        <authorList>
            <consortium name="DOE Joint Genome Institute"/>
            <person name="Kuo A."/>
            <person name="Tarkka M."/>
            <person name="Buscot F."/>
            <person name="Kohler A."/>
            <person name="Nagy L.G."/>
            <person name="Floudas D."/>
            <person name="Copeland A."/>
            <person name="Barry K.W."/>
            <person name="Cichocki N."/>
            <person name="Veneault-Fourrey C."/>
            <person name="LaButti K."/>
            <person name="Lindquist E.A."/>
            <person name="Lipzen A."/>
            <person name="Lundell T."/>
            <person name="Morin E."/>
            <person name="Murat C."/>
            <person name="Sun H."/>
            <person name="Tunlid A."/>
            <person name="Henrissat B."/>
            <person name="Grigoriev I.V."/>
            <person name="Hibbett D.S."/>
            <person name="Martin F."/>
            <person name="Nordberg H.P."/>
            <person name="Cantor M.N."/>
            <person name="Hua S.X."/>
        </authorList>
    </citation>
    <scope>NUCLEOTIDE SEQUENCE [LARGE SCALE GENOMIC DNA]</scope>
    <source>
        <strain evidence="1 2">F 1598</strain>
    </source>
</reference>
<dbReference type="EMBL" id="KN832990">
    <property type="protein sequence ID" value="KIM83692.1"/>
    <property type="molecule type" value="Genomic_DNA"/>
</dbReference>
<proteinExistence type="predicted"/>
<protein>
    <submittedName>
        <fullName evidence="1">Uncharacterized protein</fullName>
    </submittedName>
</protein>
<gene>
    <name evidence="1" type="ORF">PILCRDRAFT_819337</name>
</gene>
<dbReference type="AlphaFoldDB" id="A0A0C3C2D7"/>
<sequence>MYCGTGHRIFVLQITDFPSTLVTLRADIVIEMNNMGIPKSSLTQMCPRTGFLDERITLGLRSPSF</sequence>
<dbReference type="HOGENOM" id="CLU_2850491_0_0_1"/>
<reference evidence="2" key="2">
    <citation type="submission" date="2015-01" db="EMBL/GenBank/DDBJ databases">
        <title>Evolutionary Origins and Diversification of the Mycorrhizal Mutualists.</title>
        <authorList>
            <consortium name="DOE Joint Genome Institute"/>
            <consortium name="Mycorrhizal Genomics Consortium"/>
            <person name="Kohler A."/>
            <person name="Kuo A."/>
            <person name="Nagy L.G."/>
            <person name="Floudas D."/>
            <person name="Copeland A."/>
            <person name="Barry K.W."/>
            <person name="Cichocki N."/>
            <person name="Veneault-Fourrey C."/>
            <person name="LaButti K."/>
            <person name="Lindquist E.A."/>
            <person name="Lipzen A."/>
            <person name="Lundell T."/>
            <person name="Morin E."/>
            <person name="Murat C."/>
            <person name="Riley R."/>
            <person name="Ohm R."/>
            <person name="Sun H."/>
            <person name="Tunlid A."/>
            <person name="Henrissat B."/>
            <person name="Grigoriev I.V."/>
            <person name="Hibbett D.S."/>
            <person name="Martin F."/>
        </authorList>
    </citation>
    <scope>NUCLEOTIDE SEQUENCE [LARGE SCALE GENOMIC DNA]</scope>
    <source>
        <strain evidence="2">F 1598</strain>
    </source>
</reference>
<organism evidence="1 2">
    <name type="scientific">Piloderma croceum (strain F 1598)</name>
    <dbReference type="NCBI Taxonomy" id="765440"/>
    <lineage>
        <taxon>Eukaryota</taxon>
        <taxon>Fungi</taxon>
        <taxon>Dikarya</taxon>
        <taxon>Basidiomycota</taxon>
        <taxon>Agaricomycotina</taxon>
        <taxon>Agaricomycetes</taxon>
        <taxon>Agaricomycetidae</taxon>
        <taxon>Atheliales</taxon>
        <taxon>Atheliaceae</taxon>
        <taxon>Piloderma</taxon>
    </lineage>
</organism>